<dbReference type="PROSITE" id="PS50893">
    <property type="entry name" value="ABC_TRANSPORTER_2"/>
    <property type="match status" value="1"/>
</dbReference>
<dbReference type="AlphaFoldDB" id="A0A523UME4"/>
<dbReference type="GO" id="GO:0005524">
    <property type="term" value="F:ATP binding"/>
    <property type="evidence" value="ECO:0007669"/>
    <property type="project" value="UniProtKB-KW"/>
</dbReference>
<evidence type="ECO:0000256" key="4">
    <source>
        <dbReference type="ARBA" id="ARBA00022840"/>
    </source>
</evidence>
<dbReference type="Gene3D" id="3.40.50.300">
    <property type="entry name" value="P-loop containing nucleotide triphosphate hydrolases"/>
    <property type="match status" value="1"/>
</dbReference>
<evidence type="ECO:0000259" key="5">
    <source>
        <dbReference type="PROSITE" id="PS50893"/>
    </source>
</evidence>
<dbReference type="PANTHER" id="PTHR42734">
    <property type="entry name" value="METAL TRANSPORT SYSTEM ATP-BINDING PROTEIN TM_0124-RELATED"/>
    <property type="match status" value="1"/>
</dbReference>
<dbReference type="InterPro" id="IPR027417">
    <property type="entry name" value="P-loop_NTPase"/>
</dbReference>
<dbReference type="Proteomes" id="UP000315525">
    <property type="component" value="Unassembled WGS sequence"/>
</dbReference>
<accession>A0A523UME4</accession>
<organism evidence="6 7">
    <name type="scientific">candidate division TA06 bacterium</name>
    <dbReference type="NCBI Taxonomy" id="2250710"/>
    <lineage>
        <taxon>Bacteria</taxon>
        <taxon>Bacteria division TA06</taxon>
    </lineage>
</organism>
<keyword evidence="2" id="KW-0813">Transport</keyword>
<evidence type="ECO:0000313" key="7">
    <source>
        <dbReference type="Proteomes" id="UP000315525"/>
    </source>
</evidence>
<dbReference type="GO" id="GO:0016887">
    <property type="term" value="F:ATP hydrolysis activity"/>
    <property type="evidence" value="ECO:0007669"/>
    <property type="project" value="InterPro"/>
</dbReference>
<dbReference type="CDD" id="cd03235">
    <property type="entry name" value="ABC_Metallic_Cations"/>
    <property type="match status" value="1"/>
</dbReference>
<dbReference type="InterPro" id="IPR003593">
    <property type="entry name" value="AAA+_ATPase"/>
</dbReference>
<gene>
    <name evidence="6" type="ORF">E3J62_12635</name>
</gene>
<evidence type="ECO:0000256" key="3">
    <source>
        <dbReference type="ARBA" id="ARBA00022741"/>
    </source>
</evidence>
<evidence type="ECO:0000256" key="2">
    <source>
        <dbReference type="ARBA" id="ARBA00022448"/>
    </source>
</evidence>
<name>A0A523UME4_UNCT6</name>
<reference evidence="6 7" key="1">
    <citation type="submission" date="2019-03" db="EMBL/GenBank/DDBJ databases">
        <title>Metabolic potential of uncultured bacteria and archaea associated with petroleum seepage in deep-sea sediments.</title>
        <authorList>
            <person name="Dong X."/>
            <person name="Hubert C."/>
        </authorList>
    </citation>
    <scope>NUCLEOTIDE SEQUENCE [LARGE SCALE GENOMIC DNA]</scope>
    <source>
        <strain evidence="6">E44_bin18</strain>
    </source>
</reference>
<feature type="domain" description="ABC transporter" evidence="5">
    <location>
        <begin position="6"/>
        <end position="240"/>
    </location>
</feature>
<proteinExistence type="inferred from homology"/>
<dbReference type="InterPro" id="IPR050153">
    <property type="entry name" value="Metal_Ion_Import_ABC"/>
</dbReference>
<sequence>MIDVAIDIRNLSVTLNGTVVLKGVNLMIPKGTFLGLIGPNGGGKTTLLKCILGLIKPVKGKVTVLGHPPAHVKPKGAIGYVPQNPIADLDFPVSVYDVVMMGRYSMIGPFRKASATDREIVMRVLKQVGMSDLKARPIGHLSGGQQQRVFIARALSSEPKILLLDEPLTGVDTRAQNEFYQLLGALKRDLSLTLVLVSHDIGVIPYYTEEIACVNQRIHLHGKPEEVLTHESLREAYGCEVELLVHGRIPHRVVGEHGD</sequence>
<keyword evidence="3" id="KW-0547">Nucleotide-binding</keyword>
<dbReference type="SUPFAM" id="SSF52540">
    <property type="entry name" value="P-loop containing nucleoside triphosphate hydrolases"/>
    <property type="match status" value="1"/>
</dbReference>
<dbReference type="InterPro" id="IPR017871">
    <property type="entry name" value="ABC_transporter-like_CS"/>
</dbReference>
<protein>
    <submittedName>
        <fullName evidence="6">Metal ABC transporter ATP-binding protein</fullName>
    </submittedName>
</protein>
<dbReference type="InterPro" id="IPR003439">
    <property type="entry name" value="ABC_transporter-like_ATP-bd"/>
</dbReference>
<comment type="similarity">
    <text evidence="1">Belongs to the ABC transporter superfamily.</text>
</comment>
<dbReference type="SMART" id="SM00382">
    <property type="entry name" value="AAA"/>
    <property type="match status" value="1"/>
</dbReference>
<comment type="caution">
    <text evidence="6">The sequence shown here is derived from an EMBL/GenBank/DDBJ whole genome shotgun (WGS) entry which is preliminary data.</text>
</comment>
<dbReference type="PROSITE" id="PS00211">
    <property type="entry name" value="ABC_TRANSPORTER_1"/>
    <property type="match status" value="1"/>
</dbReference>
<evidence type="ECO:0000256" key="1">
    <source>
        <dbReference type="ARBA" id="ARBA00005417"/>
    </source>
</evidence>
<dbReference type="FunFam" id="3.40.50.300:FF:000134">
    <property type="entry name" value="Iron-enterobactin ABC transporter ATP-binding protein"/>
    <property type="match status" value="1"/>
</dbReference>
<evidence type="ECO:0000313" key="6">
    <source>
        <dbReference type="EMBL" id="TET43700.1"/>
    </source>
</evidence>
<dbReference type="PANTHER" id="PTHR42734:SF17">
    <property type="entry name" value="METAL TRANSPORT SYSTEM ATP-BINDING PROTEIN TM_0124-RELATED"/>
    <property type="match status" value="1"/>
</dbReference>
<dbReference type="EMBL" id="SOJN01000149">
    <property type="protein sequence ID" value="TET43700.1"/>
    <property type="molecule type" value="Genomic_DNA"/>
</dbReference>
<keyword evidence="4 6" id="KW-0067">ATP-binding</keyword>
<dbReference type="Pfam" id="PF00005">
    <property type="entry name" value="ABC_tran"/>
    <property type="match status" value="1"/>
</dbReference>